<accession>A0ABW3T5Y4</accession>
<comment type="caution">
    <text evidence="2">The sequence shown here is derived from an EMBL/GenBank/DDBJ whole genome shotgun (WGS) entry which is preliminary data.</text>
</comment>
<dbReference type="RefSeq" id="WP_377354521.1">
    <property type="nucleotide sequence ID" value="NZ_JBHTLQ010000057.1"/>
</dbReference>
<sequence>MSFDRPAADALRTHGTNWTNGTSGIIYNDVIEEDRPMTAANARRSMSRGSAKMASPAAADLIGMFVQRNPKSNRGELSEVVKLVAEFSATAAKLSPSARKRLIARKAQFKKFIAEIAAEPETAPQVLKLVAKGPAEVSQGAGLGQVLSAEEGKARIASYATPTKVEDWAGLVAGPTELERDFGVARSTLHNWQKQGAVIGLLVGVRKHAFPTEQFVDGRPVSGLAQVVKTIGEPRTAWLWLREPNPELGGVAPLARLKAGATDKVVEVARSNFAGA</sequence>
<organism evidence="2 3">
    <name type="scientific">Phenylobacterium conjunctum</name>
    <dbReference type="NCBI Taxonomy" id="1298959"/>
    <lineage>
        <taxon>Bacteria</taxon>
        <taxon>Pseudomonadati</taxon>
        <taxon>Pseudomonadota</taxon>
        <taxon>Alphaproteobacteria</taxon>
        <taxon>Caulobacterales</taxon>
        <taxon>Caulobacteraceae</taxon>
        <taxon>Phenylobacterium</taxon>
    </lineage>
</organism>
<feature type="domain" description="Antitoxin Xre/MbcA/ParS-like middle" evidence="1">
    <location>
        <begin position="172"/>
        <end position="221"/>
    </location>
</feature>
<evidence type="ECO:0000313" key="2">
    <source>
        <dbReference type="EMBL" id="MFD1192428.1"/>
    </source>
</evidence>
<dbReference type="Pfam" id="PF23125">
    <property type="entry name" value="Xre-MbcA-ParS_M"/>
    <property type="match status" value="1"/>
</dbReference>
<reference evidence="3" key="1">
    <citation type="journal article" date="2019" name="Int. J. Syst. Evol. Microbiol.">
        <title>The Global Catalogue of Microorganisms (GCM) 10K type strain sequencing project: providing services to taxonomists for standard genome sequencing and annotation.</title>
        <authorList>
            <consortium name="The Broad Institute Genomics Platform"/>
            <consortium name="The Broad Institute Genome Sequencing Center for Infectious Disease"/>
            <person name="Wu L."/>
            <person name="Ma J."/>
        </authorList>
    </citation>
    <scope>NUCLEOTIDE SEQUENCE [LARGE SCALE GENOMIC DNA]</scope>
    <source>
        <strain evidence="3">CCUG 55074</strain>
    </source>
</reference>
<gene>
    <name evidence="2" type="ORF">ACFQ27_17700</name>
</gene>
<evidence type="ECO:0000313" key="3">
    <source>
        <dbReference type="Proteomes" id="UP001597216"/>
    </source>
</evidence>
<proteinExistence type="predicted"/>
<evidence type="ECO:0000259" key="1">
    <source>
        <dbReference type="Pfam" id="PF23125"/>
    </source>
</evidence>
<dbReference type="InterPro" id="IPR056312">
    <property type="entry name" value="Xre-MbcA-ParS_M"/>
</dbReference>
<keyword evidence="3" id="KW-1185">Reference proteome</keyword>
<protein>
    <recommendedName>
        <fullName evidence="1">Antitoxin Xre/MbcA/ParS-like middle domain-containing protein</fullName>
    </recommendedName>
</protein>
<dbReference type="Proteomes" id="UP001597216">
    <property type="component" value="Unassembled WGS sequence"/>
</dbReference>
<name>A0ABW3T5Y4_9CAUL</name>
<dbReference type="EMBL" id="JBHTLQ010000057">
    <property type="protein sequence ID" value="MFD1192428.1"/>
    <property type="molecule type" value="Genomic_DNA"/>
</dbReference>